<organism evidence="1 2">
    <name type="scientific">Pseudoalteromonas phenolica</name>
    <dbReference type="NCBI Taxonomy" id="161398"/>
    <lineage>
        <taxon>Bacteria</taxon>
        <taxon>Pseudomonadati</taxon>
        <taxon>Pseudomonadota</taxon>
        <taxon>Gammaproteobacteria</taxon>
        <taxon>Alteromonadales</taxon>
        <taxon>Pseudoalteromonadaceae</taxon>
        <taxon>Pseudoalteromonas</taxon>
    </lineage>
</organism>
<dbReference type="Pfam" id="PF08856">
    <property type="entry name" value="DUF1826"/>
    <property type="match status" value="1"/>
</dbReference>
<accession>A0A0S2K2R7</accession>
<dbReference type="KEGG" id="pphe:PP2015_2139"/>
<dbReference type="Proteomes" id="UP000061457">
    <property type="component" value="Chromosome I"/>
</dbReference>
<gene>
    <name evidence="1" type="ORF">PP2015_2139</name>
</gene>
<sequence length="221" mass="24265">MAYSNTAEQLEVVSSVSVSDEFQILTDIYNEHINIAIWQHTLSSNILKESQYIIENAPSLQEVIAAEPEHAFEQLSSSHRALKASPALCDHIAVLVDMFCTLFEAKRAGVRLSVLDKAMCPKFHVDKIPCRLVTTFEGVATEWLLNEHVDRSKLGAGSQGLDDEQSGIMTVKNAIQTLEAGDVALLKGEGWAGNEGKGLVHRSPKLAEGKKRLLLTLDLID</sequence>
<dbReference type="RefSeq" id="WP_058030331.1">
    <property type="nucleotide sequence ID" value="NZ_CP013187.1"/>
</dbReference>
<reference evidence="1 2" key="1">
    <citation type="submission" date="2015-11" db="EMBL/GenBank/DDBJ databases">
        <authorList>
            <person name="Zhang Y."/>
            <person name="Guo Z."/>
        </authorList>
    </citation>
    <scope>NUCLEOTIDE SEQUENCE [LARGE SCALE GENOMIC DNA]</scope>
    <source>
        <strain evidence="1 2">KCTC 12086</strain>
    </source>
</reference>
<dbReference type="PATRIC" id="fig|161398.10.peg.2175"/>
<dbReference type="EMBL" id="CP013187">
    <property type="protein sequence ID" value="ALO42636.1"/>
    <property type="molecule type" value="Genomic_DNA"/>
</dbReference>
<evidence type="ECO:0000313" key="1">
    <source>
        <dbReference type="EMBL" id="ALO42636.1"/>
    </source>
</evidence>
<proteinExistence type="predicted"/>
<dbReference type="InterPro" id="IPR014955">
    <property type="entry name" value="DUF1826"/>
</dbReference>
<keyword evidence="2" id="KW-1185">Reference proteome</keyword>
<evidence type="ECO:0000313" key="2">
    <source>
        <dbReference type="Proteomes" id="UP000061457"/>
    </source>
</evidence>
<dbReference type="OrthoDB" id="5342505at2"/>
<dbReference type="AlphaFoldDB" id="A0A0S2K2R7"/>
<dbReference type="STRING" id="161398.PP2015_2139"/>
<name>A0A0S2K2R7_9GAMM</name>
<protein>
    <submittedName>
        <fullName evidence="1">Succinylglutamate desuccinylase</fullName>
    </submittedName>
</protein>